<feature type="domain" description="MID" evidence="13">
    <location>
        <begin position="1136"/>
        <end position="1371"/>
    </location>
</feature>
<dbReference type="InterPro" id="IPR021643">
    <property type="entry name" value="Mediator_Med13_N"/>
</dbReference>
<dbReference type="Pfam" id="PF11597">
    <property type="entry name" value="Med13_N"/>
    <property type="match status" value="1"/>
</dbReference>
<keyword evidence="4 9" id="KW-0678">Repressor</keyword>
<dbReference type="OrthoDB" id="103819at2759"/>
<feature type="region of interest" description="Disordered" evidence="10">
    <location>
        <begin position="1663"/>
        <end position="1684"/>
    </location>
</feature>
<feature type="compositionally biased region" description="Polar residues" evidence="10">
    <location>
        <begin position="480"/>
        <end position="490"/>
    </location>
</feature>
<dbReference type="EMBL" id="RWGY01000039">
    <property type="protein sequence ID" value="TVU12538.1"/>
    <property type="molecule type" value="Genomic_DNA"/>
</dbReference>
<feature type="domain" description="Mediator complex subunit Med13 C-terminal" evidence="11">
    <location>
        <begin position="1518"/>
        <end position="1925"/>
    </location>
</feature>
<feature type="domain" description="Mediator complex subunit Med13 N-terminal" evidence="12">
    <location>
        <begin position="35"/>
        <end position="280"/>
    </location>
</feature>
<evidence type="ECO:0000259" key="12">
    <source>
        <dbReference type="Pfam" id="PF11597"/>
    </source>
</evidence>
<dbReference type="Pfam" id="PF06333">
    <property type="entry name" value="Med13_C"/>
    <property type="match status" value="1"/>
</dbReference>
<evidence type="ECO:0000256" key="6">
    <source>
        <dbReference type="ARBA" id="ARBA00023159"/>
    </source>
</evidence>
<keyword evidence="5 9" id="KW-0805">Transcription regulation</keyword>
<dbReference type="Proteomes" id="UP000324897">
    <property type="component" value="Chromosome 3"/>
</dbReference>
<evidence type="ECO:0000256" key="8">
    <source>
        <dbReference type="ARBA" id="ARBA00023242"/>
    </source>
</evidence>
<keyword evidence="7 9" id="KW-0804">Transcription</keyword>
<evidence type="ECO:0000256" key="1">
    <source>
        <dbReference type="ARBA" id="ARBA00004123"/>
    </source>
</evidence>
<dbReference type="InterPro" id="IPR041285">
    <property type="entry name" value="MID_MedPIWI"/>
</dbReference>
<evidence type="ECO:0000256" key="9">
    <source>
        <dbReference type="RuleBase" id="RU364134"/>
    </source>
</evidence>
<comment type="subunit">
    <text evidence="9">Component of the Mediator complex.</text>
</comment>
<name>A0A5J9TNT4_9POAL</name>
<keyword evidence="8 9" id="KW-0539">Nucleus</keyword>
<feature type="region of interest" description="Disordered" evidence="10">
    <location>
        <begin position="474"/>
        <end position="524"/>
    </location>
</feature>
<proteinExistence type="inferred from homology"/>
<comment type="similarity">
    <text evidence="2 9">Belongs to the Mediator complex subunit 13 family.</text>
</comment>
<dbReference type="Pfam" id="PF18296">
    <property type="entry name" value="MID_MedPIWI"/>
    <property type="match status" value="1"/>
</dbReference>
<evidence type="ECO:0000256" key="7">
    <source>
        <dbReference type="ARBA" id="ARBA00023163"/>
    </source>
</evidence>
<evidence type="ECO:0000256" key="3">
    <source>
        <dbReference type="ARBA" id="ARBA00019618"/>
    </source>
</evidence>
<comment type="subcellular location">
    <subcellularLocation>
        <location evidence="1 9">Nucleus</location>
    </subcellularLocation>
</comment>
<keyword evidence="6 9" id="KW-0010">Activator</keyword>
<dbReference type="InterPro" id="IPR009401">
    <property type="entry name" value="Med13_C"/>
</dbReference>
<evidence type="ECO:0000313" key="15">
    <source>
        <dbReference type="Proteomes" id="UP000324897"/>
    </source>
</evidence>
<dbReference type="GO" id="GO:0045944">
    <property type="term" value="P:positive regulation of transcription by RNA polymerase II"/>
    <property type="evidence" value="ECO:0007669"/>
    <property type="project" value="TreeGrafter"/>
</dbReference>
<feature type="region of interest" description="Disordered" evidence="10">
    <location>
        <begin position="322"/>
        <end position="350"/>
    </location>
</feature>
<feature type="compositionally biased region" description="Low complexity" evidence="10">
    <location>
        <begin position="1663"/>
        <end position="1677"/>
    </location>
</feature>
<evidence type="ECO:0000313" key="14">
    <source>
        <dbReference type="EMBL" id="TVU12538.1"/>
    </source>
</evidence>
<evidence type="ECO:0000256" key="5">
    <source>
        <dbReference type="ARBA" id="ARBA00023015"/>
    </source>
</evidence>
<comment type="function">
    <text evidence="9">Component of the Mediator complex, a coactivator involved in regulated transcription of nearly all RNA polymerase II-dependent genes. Mediator functions as a bridge to convey information from gene-specific regulatory proteins to the basal RNA polymerase II transcription machinery. Mediator is recruited to promoters by direct interactions with regulatory proteins and serves as a scaffold for the assembly of a functional preinitiation complex with RNA polymerase II and the general transcription factors.</text>
</comment>
<feature type="region of interest" description="Disordered" evidence="10">
    <location>
        <begin position="1059"/>
        <end position="1083"/>
    </location>
</feature>
<dbReference type="PANTHER" id="PTHR48249">
    <property type="entry name" value="MEDIATOR OF RNA POLYMERASE II TRANSCRIPTION SUBUNIT 13"/>
    <property type="match status" value="1"/>
</dbReference>
<feature type="compositionally biased region" description="Basic and acidic residues" evidence="10">
    <location>
        <begin position="323"/>
        <end position="336"/>
    </location>
</feature>
<gene>
    <name evidence="14" type="ORF">EJB05_46189</name>
</gene>
<evidence type="ECO:0000256" key="2">
    <source>
        <dbReference type="ARBA" id="ARBA00009354"/>
    </source>
</evidence>
<sequence>MSLVPPFATPEPGDLFRPVTLCYENAYFPICKRSAELQTVSWFQFLPNEPESTTTSERSSKAEQKDALNKIVLAAYLRLQSEGFLSTWTNSFVGPWDPSQGEHNPDEKIKLWLFLPGRHSVVTESAQPVVNKLRVISNGLWVAPGNSEEVAAALTQALRNSLERSLRGLSYARFGDVFTKYSPPTRNQNSFSIGGANDLMQWRAQPTVEFVFAATDEAIFVHVIISARYMRNLCSDDIEKVLSHSPRSIGEGLPVVVAPSGMLGRLVGCCPSDLVRQVYSSKLSTPNLPGFTQPTICQLRGQSYYVEVALCVPAASADNVPELENKQTKKESDSVKDPPLGADGQKKLESPDSLPILERTFIYPPEAVLVPMVHQAFVRFSSKRMWLQGWLGSSSWEAWPFWNFSPSSYFQNSSFLGSSRGLGVNSNFLRLRRQKNNKCNSMASSISSVSSTSNGSDHAVATEGDLLADADSMACRQPDMPSNNDNTSSKLSKRPRSEITEVSSHAGKEVENIQGANGQSGRPWGWDDEGVVMDINILLSEFGDFSDFFQEEELDFGEPPGTAESHALVIPASDCGDVTFADSPSTAMDIPEQRLSPVGFTSLDAFDHQTMTPVQDAVSKVQEPQKDIGTPTRSQSLVLSSGRFDYLTKAEAMLTFAPEYAAVQIPAAELSTSLFTNPYMPISKKPGSSSFSSRVYSYDVTQRSQIESIEDKPEKPVKLTSGNLSRDVGTSNLYTLVQGGKKESEKSLNNTDVQSCKAETSPPIPGVTSFSSSLVSQKKSDSLFNPGYFLLSMKTALATELECITFQAAMCRIRHTLLSLRSKASNESKSALSSFMQIEASNKSDITPKYDIRKKENVPVRLSSDVDHEMYDRSLMENVGVWRPVGTPKGAKPLEPLSATSFTSASPSLPVQRQPVVDLLSAMALLVQQSTSFVDISLDMDDGDGSFFWLSLDEQKRRGFSCDPSMVHAGCGGLLGTCHSKDCAGVDLVDPLFAEVSESSMISLLQSDIKAALKTAFTNMDGPLSVIDWCRGRGNAAESASMGDAYSFQYSTGDIREPSNAISMGGDSMSPPQPGGGNRGTSELEHQKGFHRVKPTIAVLPSPSLLVGYQDDWLKTSVNGLKMWEKGPFEPYASPKPVTYYALCPDIDMLTSASTDFFLQLGTIYELCKLGSHSAQNSGGQMELSPGKYLPSGLVLVECPDQVKVGSSHLSSISSISDYLQALSKNWSVKSYVTSLARILKDIKLTSNISTNQKENSSGPCTVIYVVCPFPEPSAVIQTLVECSVALGYVISSQERERKSFLCSHVSKALNCSASADEASASNVVMLSGFSISKLVLQIVTVETLLRLHKPNNELAVLKDIAFTVYNKARRIPRAVSTGDMFQSSTYMGRSQSTMMHVTSPGPTLWKECLVPRMSGPTLSRETDFDATMRSVTWDNSWQPRTGGLLDPSKMPDLCAQDDRKYAFEPLFILAEPGSVDHNALMESSKSGADASGSGAYSSISGGGSDSGVSPLLEGSESDNAASLHCCYGWTEDWRWLVCIWTDSRGELLDSLIFPFGGISSRQDTKVLQSLFIQILQQGCLIMSSSAEASNMRPRDVIITRIGGFLELEIQEWQKAIYTFGGNEVKKWPVQLRRSIPEGIPSNTNGPTLQQQDMALIQDRNMPSSPSPLYSPHSKSSFMKGGLGQSGNKKQILVEQTGIDSSKGSLHLVRSISLVAVSQDHSLHLTCQADLLTRPTSGEGNQGSSGPSSYLEGFTPVKSVGSLAASGSYLLVPSPSMRYLSPATLQLPTCLTSESPPLAHLLHSKGTAIPLAMGYVVSKAVPPVRRDFAQITKEERPSVLSVSIIDHYGGSIATVQDKMSRGAGGSNMSKQGRNFTQETATRDYEMEMHNVLEAVAADLHSLSWMTVSPVYMERRTALPFHCDMVLRLRRLLHYADRHLSQPAEAGEVA</sequence>
<comment type="caution">
    <text evidence="14">The sequence shown here is derived from an EMBL/GenBank/DDBJ whole genome shotgun (WGS) entry which is preliminary data.</text>
</comment>
<dbReference type="InterPro" id="IPR051139">
    <property type="entry name" value="Mediator_complx_sub13"/>
</dbReference>
<dbReference type="GO" id="GO:0003713">
    <property type="term" value="F:transcription coactivator activity"/>
    <property type="evidence" value="ECO:0007669"/>
    <property type="project" value="TreeGrafter"/>
</dbReference>
<evidence type="ECO:0000259" key="13">
    <source>
        <dbReference type="Pfam" id="PF18296"/>
    </source>
</evidence>
<dbReference type="GO" id="GO:0016592">
    <property type="term" value="C:mediator complex"/>
    <property type="evidence" value="ECO:0007669"/>
    <property type="project" value="InterPro"/>
</dbReference>
<evidence type="ECO:0000256" key="4">
    <source>
        <dbReference type="ARBA" id="ARBA00022491"/>
    </source>
</evidence>
<dbReference type="PANTHER" id="PTHR48249:SF3">
    <property type="entry name" value="MEDIATOR OF RNA POLYMERASE II TRANSCRIPTION SUBUNIT 13"/>
    <property type="match status" value="1"/>
</dbReference>
<keyword evidence="15" id="KW-1185">Reference proteome</keyword>
<dbReference type="Gramene" id="TVU12538">
    <property type="protein sequence ID" value="TVU12538"/>
    <property type="gene ID" value="EJB05_46189"/>
</dbReference>
<feature type="non-terminal residue" evidence="14">
    <location>
        <position position="1"/>
    </location>
</feature>
<evidence type="ECO:0000259" key="11">
    <source>
        <dbReference type="Pfam" id="PF06333"/>
    </source>
</evidence>
<reference evidence="14 15" key="1">
    <citation type="journal article" date="2019" name="Sci. Rep.">
        <title>A high-quality genome of Eragrostis curvula grass provides insights into Poaceae evolution and supports new strategies to enhance forage quality.</title>
        <authorList>
            <person name="Carballo J."/>
            <person name="Santos B.A.C.M."/>
            <person name="Zappacosta D."/>
            <person name="Garbus I."/>
            <person name="Selva J.P."/>
            <person name="Gallo C.A."/>
            <person name="Diaz A."/>
            <person name="Albertini E."/>
            <person name="Caccamo M."/>
            <person name="Echenique V."/>
        </authorList>
    </citation>
    <scope>NUCLEOTIDE SEQUENCE [LARGE SCALE GENOMIC DNA]</scope>
    <source>
        <strain evidence="15">cv. Victoria</strain>
        <tissue evidence="14">Leaf</tissue>
    </source>
</reference>
<accession>A0A5J9TNT4</accession>
<evidence type="ECO:0000256" key="10">
    <source>
        <dbReference type="SAM" id="MobiDB-lite"/>
    </source>
</evidence>
<protein>
    <recommendedName>
        <fullName evidence="3 9">Mediator of RNA polymerase II transcription subunit 13</fullName>
    </recommendedName>
</protein>
<organism evidence="14 15">
    <name type="scientific">Eragrostis curvula</name>
    <name type="common">weeping love grass</name>
    <dbReference type="NCBI Taxonomy" id="38414"/>
    <lineage>
        <taxon>Eukaryota</taxon>
        <taxon>Viridiplantae</taxon>
        <taxon>Streptophyta</taxon>
        <taxon>Embryophyta</taxon>
        <taxon>Tracheophyta</taxon>
        <taxon>Spermatophyta</taxon>
        <taxon>Magnoliopsida</taxon>
        <taxon>Liliopsida</taxon>
        <taxon>Poales</taxon>
        <taxon>Poaceae</taxon>
        <taxon>PACMAD clade</taxon>
        <taxon>Chloridoideae</taxon>
        <taxon>Eragrostideae</taxon>
        <taxon>Eragrostidinae</taxon>
        <taxon>Eragrostis</taxon>
    </lineage>
</organism>